<keyword evidence="2" id="KW-1185">Reference proteome</keyword>
<name>K1VRT4_TRIAC</name>
<dbReference type="HOGENOM" id="CLU_2428626_0_0_1"/>
<evidence type="ECO:0000313" key="2">
    <source>
        <dbReference type="Proteomes" id="UP000006757"/>
    </source>
</evidence>
<comment type="caution">
    <text evidence="1">The sequence shown here is derived from an EMBL/GenBank/DDBJ whole genome shotgun (WGS) entry which is preliminary data.</text>
</comment>
<protein>
    <submittedName>
        <fullName evidence="1">Uncharacterized protein</fullName>
    </submittedName>
</protein>
<accession>K1VRT4</accession>
<organism evidence="1 2">
    <name type="scientific">Trichosporon asahii var. asahii (strain CBS 8904)</name>
    <name type="common">Yeast</name>
    <dbReference type="NCBI Taxonomy" id="1220162"/>
    <lineage>
        <taxon>Eukaryota</taxon>
        <taxon>Fungi</taxon>
        <taxon>Dikarya</taxon>
        <taxon>Basidiomycota</taxon>
        <taxon>Agaricomycotina</taxon>
        <taxon>Tremellomycetes</taxon>
        <taxon>Trichosporonales</taxon>
        <taxon>Trichosporonaceae</taxon>
        <taxon>Trichosporon</taxon>
    </lineage>
</organism>
<gene>
    <name evidence="1" type="ORF">A1Q2_03544</name>
</gene>
<proteinExistence type="predicted"/>
<dbReference type="InParanoid" id="K1VRT4"/>
<dbReference type="AlphaFoldDB" id="K1VRT4"/>
<dbReference type="Proteomes" id="UP000006757">
    <property type="component" value="Unassembled WGS sequence"/>
</dbReference>
<dbReference type="EMBL" id="AMBO01000296">
    <property type="protein sequence ID" value="EKD02182.1"/>
    <property type="molecule type" value="Genomic_DNA"/>
</dbReference>
<sequence length="91" mass="10218">MPTLDAACYPHIFEAVFAFAVADGDVRIMSRLRGVCREVRDHIDRIWYHAIVDDKGIHDLGVFRDRPVARVSLPAGAAYPALLDIRLTGVW</sequence>
<evidence type="ECO:0000313" key="1">
    <source>
        <dbReference type="EMBL" id="EKD02182.1"/>
    </source>
</evidence>
<reference evidence="1 2" key="1">
    <citation type="journal article" date="2012" name="Eukaryot. Cell">
        <title>Genome sequence of the Trichosporon asahii environmental strain CBS 8904.</title>
        <authorList>
            <person name="Yang R.Y."/>
            <person name="Li H.T."/>
            <person name="Zhu H."/>
            <person name="Zhou G.P."/>
            <person name="Wang M."/>
            <person name="Wang L."/>
        </authorList>
    </citation>
    <scope>NUCLEOTIDE SEQUENCE [LARGE SCALE GENOMIC DNA]</scope>
    <source>
        <strain evidence="1 2">CBS 8904</strain>
    </source>
</reference>